<dbReference type="EMBL" id="CASHTH010001385">
    <property type="protein sequence ID" value="CAI8014679.1"/>
    <property type="molecule type" value="Genomic_DNA"/>
</dbReference>
<dbReference type="AlphaFoldDB" id="A0AA35WBS1"/>
<dbReference type="InterPro" id="IPR052136">
    <property type="entry name" value="Adipolin/Erythroferrone-rel"/>
</dbReference>
<accession>A0AA35WBS1</accession>
<protein>
    <submittedName>
        <fullName evidence="4">Uncharacterized protein</fullName>
    </submittedName>
</protein>
<gene>
    <name evidence="4" type="ORF">GBAR_LOCUS9167</name>
</gene>
<evidence type="ECO:0000256" key="1">
    <source>
        <dbReference type="ARBA" id="ARBA00004613"/>
    </source>
</evidence>
<comment type="subcellular location">
    <subcellularLocation>
        <location evidence="1">Secreted</location>
    </subcellularLocation>
</comment>
<organism evidence="4 5">
    <name type="scientific">Geodia barretti</name>
    <name type="common">Barrett's horny sponge</name>
    <dbReference type="NCBI Taxonomy" id="519541"/>
    <lineage>
        <taxon>Eukaryota</taxon>
        <taxon>Metazoa</taxon>
        <taxon>Porifera</taxon>
        <taxon>Demospongiae</taxon>
        <taxon>Heteroscleromorpha</taxon>
        <taxon>Tetractinellida</taxon>
        <taxon>Astrophorina</taxon>
        <taxon>Geodiidae</taxon>
        <taxon>Geodia</taxon>
    </lineage>
</organism>
<proteinExistence type="predicted"/>
<comment type="caution">
    <text evidence="4">The sequence shown here is derived from an EMBL/GenBank/DDBJ whole genome shotgun (WGS) entry which is preliminary data.</text>
</comment>
<evidence type="ECO:0000256" key="3">
    <source>
        <dbReference type="ARBA" id="ARBA00022729"/>
    </source>
</evidence>
<keyword evidence="5" id="KW-1185">Reference proteome</keyword>
<keyword evidence="2" id="KW-0964">Secreted</keyword>
<evidence type="ECO:0000313" key="4">
    <source>
        <dbReference type="EMBL" id="CAI8014679.1"/>
    </source>
</evidence>
<dbReference type="Proteomes" id="UP001174909">
    <property type="component" value="Unassembled WGS sequence"/>
</dbReference>
<dbReference type="PANTHER" id="PTHR24019">
    <property type="entry name" value="ADIPOLIN"/>
    <property type="match status" value="1"/>
</dbReference>
<evidence type="ECO:0000256" key="2">
    <source>
        <dbReference type="ARBA" id="ARBA00022525"/>
    </source>
</evidence>
<sequence length="1081" mass="118789">MEATLTLSGCTVFQEPNTTGAHIITLQLSGEDITALKSNVYFATPVGGSRVYASENTFLFFTSRAFYDTNSNPVNELPEPRPVDTFIPDFTRPELLSFTYDQHLGHINLTFNDVVDAATFDARAITLQHSVNRAPQRTFTPSSATKTSSGDGYLIVVELDHFDLLALKSNTGLARNENDTYLTIAAFLIDDRNGFDVAPITDGKAIAVDVFIPDLVPPTLENYTMDMDVGQILLSFSDTVNLTTFDPTGIVIQAFENATEESVDNVLRLSGGETQRSEDGLIITVHLVADDLNELKRNTNLSTGFGDTYLAIDEASVSDLAGNPVVGINDTQAVQPAMFHPDNSTPFLLSFNLDMNSGILFLTFDETVDAQTLNVLQITLQNARSMSSQNYTLGPASSSSQNDSVTIEIYLSAEDVNEINRRRYLASDESNTYLTATKLAVQDMNRNTLYPISTDEGIRVNNFTRDEISPQLLHYDLDMDEGLLTLYFSEVVDYASFDPSTMTLYASNDTSLSTTNYTLVAGEVLSSDDTEIYFYLDITDLNEIKRLSALAVDNETTFLSFLSTLVVDTFDNNVTEDTLRPVRDYIQDTTPPELDEFVLDLDEGELSLTFNETVNASSLNIEAITVVSGTHPMAENYRLRFSSFSLRDNTSVVVYLAQEDLDQIKLNRHLATNENNTFLSLSDSLVRDMSGSLFIESVHSGELIDDQREPELIEFAFDLNRGIVTLNFSEAVNTSSLNVNSLVFYGSNTTVNTSSYRLMPPTGTYADNSKVFTVILSDDDLNAIKADYELASDSENTYLAVESDAIEDMNGNSVTSTPVPVMAADFDPDVSSPNLTNATFDFNGGVLTLTFSETINIGTFQSVEVTLQNDFNEPPSSLPLSGGTVSEDNSTTVIVYLLENDLNLLKSYSELFTTIYQAWVSVSNMTVEDMSGNSINEDTIRVSHIIQDDERPEVGSFELDLDKGTLTITFSETIDPDSLSIDNLWIQNTELNATDEHQLSGTGSVAVWNITIVTITLSDSDLDSIKLLEALAVDNETTYLRFNNNTATDTALTPNSLASLNATQGIQVALFTPDQTPPRVG</sequence>
<evidence type="ECO:0000313" key="5">
    <source>
        <dbReference type="Proteomes" id="UP001174909"/>
    </source>
</evidence>
<name>A0AA35WBS1_GEOBA</name>
<keyword evidence="3" id="KW-0732">Signal</keyword>
<dbReference type="GO" id="GO:0005179">
    <property type="term" value="F:hormone activity"/>
    <property type="evidence" value="ECO:0007669"/>
    <property type="project" value="TreeGrafter"/>
</dbReference>
<dbReference type="GO" id="GO:0005615">
    <property type="term" value="C:extracellular space"/>
    <property type="evidence" value="ECO:0007669"/>
    <property type="project" value="TreeGrafter"/>
</dbReference>
<dbReference type="PANTHER" id="PTHR24019:SF5">
    <property type="entry name" value="ADIPOLIN"/>
    <property type="match status" value="1"/>
</dbReference>
<reference evidence="4" key="1">
    <citation type="submission" date="2023-03" db="EMBL/GenBank/DDBJ databases">
        <authorList>
            <person name="Steffen K."/>
            <person name="Cardenas P."/>
        </authorList>
    </citation>
    <scope>NUCLEOTIDE SEQUENCE</scope>
</reference>